<name>A0A1R3RSA2_ASPC5</name>
<proteinExistence type="predicted"/>
<sequence length="306" mass="34868">MAAGPGPKPFRVLMRHHRDLFVNPLFWTSRHLDLVGCRFEDIDTAAVETTPDDTSWWVRVAHLQKLGKKQDTPNLSITRLEQLTPSLDSKGSPFFFAGQPVHRPHYTVFRRHGQPNELISNHCPPLIGYLHYSYVTGARLDQFEPRPDPSGRLNFIGATIRNKRVAQITPKEWTEDPYFVCILLALAQLQERKLELPKPSTYTSRLLVTHAREREYIHLYEMELSAKMLEGLRDPIHVAEGITWPGIRHKRIPFQPYSTFTSRVVTELVAPNLPPANDGNCVIGHGAKRGCELDGISGKDKVRRVC</sequence>
<evidence type="ECO:0000313" key="2">
    <source>
        <dbReference type="Proteomes" id="UP000188318"/>
    </source>
</evidence>
<keyword evidence="2" id="KW-1185">Reference proteome</keyword>
<protein>
    <submittedName>
        <fullName evidence="1">Uncharacterized protein</fullName>
    </submittedName>
</protein>
<dbReference type="Proteomes" id="UP000188318">
    <property type="component" value="Unassembled WGS sequence"/>
</dbReference>
<organism evidence="1 2">
    <name type="scientific">Aspergillus carbonarius (strain ITEM 5010)</name>
    <dbReference type="NCBI Taxonomy" id="602072"/>
    <lineage>
        <taxon>Eukaryota</taxon>
        <taxon>Fungi</taxon>
        <taxon>Dikarya</taxon>
        <taxon>Ascomycota</taxon>
        <taxon>Pezizomycotina</taxon>
        <taxon>Eurotiomycetes</taxon>
        <taxon>Eurotiomycetidae</taxon>
        <taxon>Eurotiales</taxon>
        <taxon>Aspergillaceae</taxon>
        <taxon>Aspergillus</taxon>
        <taxon>Aspergillus subgen. Circumdati</taxon>
    </lineage>
</organism>
<accession>A0A1R3RSA2</accession>
<dbReference type="EMBL" id="KV907497">
    <property type="protein sequence ID" value="OOF97363.1"/>
    <property type="molecule type" value="Genomic_DNA"/>
</dbReference>
<dbReference type="AlphaFoldDB" id="A0A1R3RSA2"/>
<gene>
    <name evidence="1" type="ORF">ASPCADRAFT_45203</name>
</gene>
<dbReference type="VEuPathDB" id="FungiDB:ASPCADRAFT_45203"/>
<evidence type="ECO:0000313" key="1">
    <source>
        <dbReference type="EMBL" id="OOF97363.1"/>
    </source>
</evidence>
<dbReference type="OMA" id="LTYYATR"/>
<dbReference type="OrthoDB" id="5343483at2759"/>
<reference evidence="2" key="1">
    <citation type="journal article" date="2017" name="Genome Biol.">
        <title>Comparative genomics reveals high biological diversity and specific adaptations in the industrially and medically important fungal genus Aspergillus.</title>
        <authorList>
            <person name="de Vries R.P."/>
            <person name="Riley R."/>
            <person name="Wiebenga A."/>
            <person name="Aguilar-Osorio G."/>
            <person name="Amillis S."/>
            <person name="Uchima C.A."/>
            <person name="Anderluh G."/>
            <person name="Asadollahi M."/>
            <person name="Askin M."/>
            <person name="Barry K."/>
            <person name="Battaglia E."/>
            <person name="Bayram O."/>
            <person name="Benocci T."/>
            <person name="Braus-Stromeyer S.A."/>
            <person name="Caldana C."/>
            <person name="Canovas D."/>
            <person name="Cerqueira G.C."/>
            <person name="Chen F."/>
            <person name="Chen W."/>
            <person name="Choi C."/>
            <person name="Clum A."/>
            <person name="Dos Santos R.A."/>
            <person name="Damasio A.R."/>
            <person name="Diallinas G."/>
            <person name="Emri T."/>
            <person name="Fekete E."/>
            <person name="Flipphi M."/>
            <person name="Freyberg S."/>
            <person name="Gallo A."/>
            <person name="Gournas C."/>
            <person name="Habgood R."/>
            <person name="Hainaut M."/>
            <person name="Harispe M.L."/>
            <person name="Henrissat B."/>
            <person name="Hilden K.S."/>
            <person name="Hope R."/>
            <person name="Hossain A."/>
            <person name="Karabika E."/>
            <person name="Karaffa L."/>
            <person name="Karanyi Z."/>
            <person name="Krasevec N."/>
            <person name="Kuo A."/>
            <person name="Kusch H."/>
            <person name="LaButti K."/>
            <person name="Lagendijk E.L."/>
            <person name="Lapidus A."/>
            <person name="Levasseur A."/>
            <person name="Lindquist E."/>
            <person name="Lipzen A."/>
            <person name="Logrieco A.F."/>
            <person name="MacCabe A."/>
            <person name="Maekelae M.R."/>
            <person name="Malavazi I."/>
            <person name="Melin P."/>
            <person name="Meyer V."/>
            <person name="Mielnichuk N."/>
            <person name="Miskei M."/>
            <person name="Molnar A.P."/>
            <person name="Mule G."/>
            <person name="Ngan C.Y."/>
            <person name="Orejas M."/>
            <person name="Orosz E."/>
            <person name="Ouedraogo J.P."/>
            <person name="Overkamp K.M."/>
            <person name="Park H.-S."/>
            <person name="Perrone G."/>
            <person name="Piumi F."/>
            <person name="Punt P.J."/>
            <person name="Ram A.F."/>
            <person name="Ramon A."/>
            <person name="Rauscher S."/>
            <person name="Record E."/>
            <person name="Riano-Pachon D.M."/>
            <person name="Robert V."/>
            <person name="Roehrig J."/>
            <person name="Ruller R."/>
            <person name="Salamov A."/>
            <person name="Salih N.S."/>
            <person name="Samson R.A."/>
            <person name="Sandor E."/>
            <person name="Sanguinetti M."/>
            <person name="Schuetze T."/>
            <person name="Sepcic K."/>
            <person name="Shelest E."/>
            <person name="Sherlock G."/>
            <person name="Sophianopoulou V."/>
            <person name="Squina F.M."/>
            <person name="Sun H."/>
            <person name="Susca A."/>
            <person name="Todd R.B."/>
            <person name="Tsang A."/>
            <person name="Unkles S.E."/>
            <person name="van de Wiele N."/>
            <person name="van Rossen-Uffink D."/>
            <person name="Oliveira J.V."/>
            <person name="Vesth T.C."/>
            <person name="Visser J."/>
            <person name="Yu J.-H."/>
            <person name="Zhou M."/>
            <person name="Andersen M.R."/>
            <person name="Archer D.B."/>
            <person name="Baker S.E."/>
            <person name="Benoit I."/>
            <person name="Brakhage A.A."/>
            <person name="Braus G.H."/>
            <person name="Fischer R."/>
            <person name="Frisvad J.C."/>
            <person name="Goldman G.H."/>
            <person name="Houbraken J."/>
            <person name="Oakley B."/>
            <person name="Pocsi I."/>
            <person name="Scazzocchio C."/>
            <person name="Seiboth B."/>
            <person name="vanKuyk P.A."/>
            <person name="Wortman J."/>
            <person name="Dyer P.S."/>
            <person name="Grigoriev I.V."/>
        </authorList>
    </citation>
    <scope>NUCLEOTIDE SEQUENCE [LARGE SCALE GENOMIC DNA]</scope>
    <source>
        <strain evidence="2">ITEM 5010</strain>
    </source>
</reference>